<dbReference type="Pfam" id="PF07610">
    <property type="entry name" value="DUF1573"/>
    <property type="match status" value="1"/>
</dbReference>
<dbReference type="InterPro" id="IPR011467">
    <property type="entry name" value="DUF1573"/>
</dbReference>
<evidence type="ECO:0000313" key="1">
    <source>
        <dbReference type="EMBL" id="ALU26929.1"/>
    </source>
</evidence>
<proteinExistence type="predicted"/>
<dbReference type="InterPro" id="IPR013783">
    <property type="entry name" value="Ig-like_fold"/>
</dbReference>
<reference evidence="1 2" key="1">
    <citation type="journal article" date="2016" name="J. Zhejiang Univ. Sci. B">
        <title>Antibiotic resistance mechanisms of Myroides sp.</title>
        <authorList>
            <person name="Hu S."/>
            <person name="Yuan S."/>
            <person name="Qu H."/>
            <person name="Jiang T."/>
            <person name="Zhou Y."/>
            <person name="Wang M."/>
            <person name="Ming D."/>
        </authorList>
    </citation>
    <scope>NUCLEOTIDE SEQUENCE [LARGE SCALE GENOMIC DNA]</scope>
    <source>
        <strain evidence="1 2">PR63039</strain>
    </source>
</reference>
<dbReference type="EMBL" id="CP013690">
    <property type="protein sequence ID" value="ALU26929.1"/>
    <property type="molecule type" value="Genomic_DNA"/>
</dbReference>
<dbReference type="PANTHER" id="PTHR37833:SF1">
    <property type="entry name" value="SIGNAL PEPTIDE PROTEIN"/>
    <property type="match status" value="1"/>
</dbReference>
<accession>A0A0S7EG58</accession>
<dbReference type="Gene3D" id="2.60.40.10">
    <property type="entry name" value="Immunoglobulins"/>
    <property type="match status" value="1"/>
</dbReference>
<protein>
    <submittedName>
        <fullName evidence="1">Uncharacterized protein</fullName>
    </submittedName>
</protein>
<dbReference type="PROSITE" id="PS51257">
    <property type="entry name" value="PROKAR_LIPOPROTEIN"/>
    <property type="match status" value="1"/>
</dbReference>
<evidence type="ECO:0000313" key="2">
    <source>
        <dbReference type="Proteomes" id="UP000069030"/>
    </source>
</evidence>
<gene>
    <name evidence="1" type="ORF">AS202_12555</name>
</gene>
<sequence>MSRIKYTLFILLFFTLLVGCKGGEGETTSLEIVDNDRHYYPVIQGEEKTMVFPLVNKGDNPFVLKDIIVSCGCIVAHTASLKHIPAGGEGKLVLKFDTTKNIGYVKHYVTLYGNFDTVENIEVTFDLNVVPDAHYTKDYEELYSLHKGSTAEDLVDGTIDRDYYLDVKQ</sequence>
<dbReference type="KEGG" id="mod:AS202_12555"/>
<name>A0A0S7EG58_9FLAO</name>
<dbReference type="PANTHER" id="PTHR37833">
    <property type="entry name" value="LIPOPROTEIN-RELATED"/>
    <property type="match status" value="1"/>
</dbReference>
<dbReference type="eggNOG" id="ENOG5030NKY">
    <property type="taxonomic scope" value="Bacteria"/>
</dbReference>
<organism evidence="1 2">
    <name type="scientific">Myroides odoratimimus</name>
    <dbReference type="NCBI Taxonomy" id="76832"/>
    <lineage>
        <taxon>Bacteria</taxon>
        <taxon>Pseudomonadati</taxon>
        <taxon>Bacteroidota</taxon>
        <taxon>Flavobacteriia</taxon>
        <taxon>Flavobacteriales</taxon>
        <taxon>Flavobacteriaceae</taxon>
        <taxon>Myroides</taxon>
    </lineage>
</organism>
<dbReference type="Proteomes" id="UP000069030">
    <property type="component" value="Chromosome"/>
</dbReference>
<dbReference type="RefSeq" id="WP_006259229.1">
    <property type="nucleotide sequence ID" value="NZ_BCMQ01000008.1"/>
</dbReference>
<dbReference type="AlphaFoldDB" id="A0A0S7EG58"/>